<dbReference type="Proteomes" id="UP000552615">
    <property type="component" value="Unassembled WGS sequence"/>
</dbReference>
<evidence type="ECO:0000313" key="2">
    <source>
        <dbReference type="EMBL" id="NML57922.1"/>
    </source>
</evidence>
<dbReference type="AlphaFoldDB" id="A0A7Y0A732"/>
<evidence type="ECO:0000313" key="3">
    <source>
        <dbReference type="Proteomes" id="UP000552615"/>
    </source>
</evidence>
<protein>
    <submittedName>
        <fullName evidence="2">Uncharacterized protein</fullName>
    </submittedName>
</protein>
<reference evidence="2 3" key="1">
    <citation type="submission" date="2020-04" db="EMBL/GenBank/DDBJ databases">
        <title>Chryseobacterium sp. RJ-7-14 sp. nov., isolated from Jeju soil.</title>
        <authorList>
            <person name="Dahal R.H."/>
            <person name="Chaudhary D.K."/>
        </authorList>
    </citation>
    <scope>NUCLEOTIDE SEQUENCE [LARGE SCALE GENOMIC DNA]</scope>
    <source>
        <strain evidence="2 3">RJ-7-14</strain>
    </source>
</reference>
<comment type="caution">
    <text evidence="2">The sequence shown here is derived from an EMBL/GenBank/DDBJ whole genome shotgun (WGS) entry which is preliminary data.</text>
</comment>
<dbReference type="EMBL" id="JABBGF010000002">
    <property type="protein sequence ID" value="NML57922.1"/>
    <property type="molecule type" value="Genomic_DNA"/>
</dbReference>
<proteinExistence type="predicted"/>
<name>A0A7Y0A732_9FLAO</name>
<accession>A0A7Y0A732</accession>
<keyword evidence="1" id="KW-0732">Signal</keyword>
<keyword evidence="3" id="KW-1185">Reference proteome</keyword>
<dbReference type="PROSITE" id="PS51257">
    <property type="entry name" value="PROKAR_LIPOPROTEIN"/>
    <property type="match status" value="1"/>
</dbReference>
<feature type="chain" id="PRO_5030967780" evidence="1">
    <location>
        <begin position="22"/>
        <end position="251"/>
    </location>
</feature>
<organism evidence="2 3">
    <name type="scientific">Chryseobacterium cheonjiense</name>
    <dbReference type="NCBI Taxonomy" id="2728845"/>
    <lineage>
        <taxon>Bacteria</taxon>
        <taxon>Pseudomonadati</taxon>
        <taxon>Bacteroidota</taxon>
        <taxon>Flavobacteriia</taxon>
        <taxon>Flavobacteriales</taxon>
        <taxon>Weeksellaceae</taxon>
        <taxon>Chryseobacterium group</taxon>
        <taxon>Chryseobacterium</taxon>
    </lineage>
</organism>
<sequence length="251" mass="28559">MRILKSLFIAILFCFALLSCKKEEKTETSNSNIDSTNSASADTVTKSTDSAAVFIEMIPAHIESQYTTKFAQVALKHPNLIDKFTLDYPNFKELIEKHTNYMYAKFYFIQDSNNSKLNLGVAFSNNDNYKDISSDDKFVLINNTFQSDVNLQKKIKSYQSSLATQTGFNGKPATECILYKIKEINDYFIIKDKSNISRLDLAMIYFCQAKDDNGSEYNRYANKYDRISFAVHAVYSDGSMDEGYDAGDLKP</sequence>
<gene>
    <name evidence="2" type="ORF">HHL20_11255</name>
</gene>
<evidence type="ECO:0000256" key="1">
    <source>
        <dbReference type="SAM" id="SignalP"/>
    </source>
</evidence>
<dbReference type="RefSeq" id="WP_169231312.1">
    <property type="nucleotide sequence ID" value="NZ_JABBGF010000002.1"/>
</dbReference>
<feature type="signal peptide" evidence="1">
    <location>
        <begin position="1"/>
        <end position="21"/>
    </location>
</feature>